<evidence type="ECO:0000313" key="3">
    <source>
        <dbReference type="Proteomes" id="UP000471031"/>
    </source>
</evidence>
<reference evidence="2 3" key="1">
    <citation type="submission" date="2020-01" db="EMBL/GenBank/DDBJ databases">
        <title>Whole genome sequence of Heliobacterium gestii DSM 11169.</title>
        <authorList>
            <person name="Kyndt J.A."/>
            <person name="Meyer T.E."/>
        </authorList>
    </citation>
    <scope>NUCLEOTIDE SEQUENCE [LARGE SCALE GENOMIC DNA]</scope>
    <source>
        <strain evidence="2 3">DSM 11169</strain>
    </source>
</reference>
<protein>
    <submittedName>
        <fullName evidence="2">Uncharacterized protein</fullName>
    </submittedName>
</protein>
<gene>
    <name evidence="2" type="ORF">GTO89_04635</name>
</gene>
<evidence type="ECO:0000256" key="1">
    <source>
        <dbReference type="SAM" id="Phobius"/>
    </source>
</evidence>
<dbReference type="OrthoDB" id="1681403at2"/>
<keyword evidence="1" id="KW-0812">Transmembrane</keyword>
<accession>A0A845L6M6</accession>
<dbReference type="EMBL" id="WXEX01000003">
    <property type="protein sequence ID" value="MZP42327.1"/>
    <property type="molecule type" value="Genomic_DNA"/>
</dbReference>
<dbReference type="AlphaFoldDB" id="A0A845L6M6"/>
<organism evidence="2 3">
    <name type="scientific">Heliomicrobium gestii</name>
    <name type="common">Heliobacterium gestii</name>
    <dbReference type="NCBI Taxonomy" id="2699"/>
    <lineage>
        <taxon>Bacteria</taxon>
        <taxon>Bacillati</taxon>
        <taxon>Bacillota</taxon>
        <taxon>Clostridia</taxon>
        <taxon>Eubacteriales</taxon>
        <taxon>Heliobacteriaceae</taxon>
        <taxon>Heliomicrobium</taxon>
    </lineage>
</organism>
<dbReference type="Proteomes" id="UP000471031">
    <property type="component" value="Unassembled WGS sequence"/>
</dbReference>
<evidence type="ECO:0000313" key="2">
    <source>
        <dbReference type="EMBL" id="MZP42327.1"/>
    </source>
</evidence>
<comment type="caution">
    <text evidence="2">The sequence shown here is derived from an EMBL/GenBank/DDBJ whole genome shotgun (WGS) entry which is preliminary data.</text>
</comment>
<feature type="transmembrane region" description="Helical" evidence="1">
    <location>
        <begin position="86"/>
        <end position="104"/>
    </location>
</feature>
<sequence>MKNKVRRPYATISVYGVSFLRHQNPYMVAWWSASFPGFGHYLLNQYIRGTLLTLAEVGINSVTNINLAIIYSFCGKFEMAKSVLQPRWVIVYVLLYFLIIWDSYRSALIQNKLSHLAQLENERLAAVNFRPLELQYIEPKKPWVAVVYSLLFPGLGQLYNHQFALAFYAMTWWWIYVTLSHAHESLILLLLGNVQESITVIQPSWLLFMPSVLGGSVYYAFITARELNRLFRTEQRQFLAERYRKSDVRVFPE</sequence>
<proteinExistence type="predicted"/>
<dbReference type="RefSeq" id="WP_161260895.1">
    <property type="nucleotide sequence ID" value="NZ_JAFBDC010000006.1"/>
</dbReference>
<keyword evidence="1" id="KW-1133">Transmembrane helix</keyword>
<keyword evidence="3" id="KW-1185">Reference proteome</keyword>
<keyword evidence="1" id="KW-0472">Membrane</keyword>
<feature type="transmembrane region" description="Helical" evidence="1">
    <location>
        <begin position="204"/>
        <end position="222"/>
    </location>
</feature>
<name>A0A845L6M6_HELGE</name>